<dbReference type="GO" id="GO:0009982">
    <property type="term" value="F:pseudouridine synthase activity"/>
    <property type="evidence" value="ECO:0007669"/>
    <property type="project" value="InterPro"/>
</dbReference>
<dbReference type="GO" id="GO:0003723">
    <property type="term" value="F:RNA binding"/>
    <property type="evidence" value="ECO:0007669"/>
    <property type="project" value="InterPro"/>
</dbReference>
<dbReference type="InterPro" id="IPR042214">
    <property type="entry name" value="TruD_catalytic"/>
</dbReference>
<evidence type="ECO:0000256" key="2">
    <source>
        <dbReference type="SAM" id="MobiDB-lite"/>
    </source>
</evidence>
<organism evidence="3">
    <name type="scientific">mine drainage metagenome</name>
    <dbReference type="NCBI Taxonomy" id="410659"/>
    <lineage>
        <taxon>unclassified sequences</taxon>
        <taxon>metagenomes</taxon>
        <taxon>ecological metagenomes</taxon>
    </lineage>
</organism>
<dbReference type="PANTHER" id="PTHR47811:SF1">
    <property type="entry name" value="TRNA PSEUDOURIDINE SYNTHASE D"/>
    <property type="match status" value="1"/>
</dbReference>
<evidence type="ECO:0000256" key="1">
    <source>
        <dbReference type="ARBA" id="ARBA00022694"/>
    </source>
</evidence>
<dbReference type="Pfam" id="PF01142">
    <property type="entry name" value="TruD"/>
    <property type="match status" value="1"/>
</dbReference>
<protein>
    <submittedName>
        <fullName evidence="3">tRNA pseudouridine synthase D</fullName>
        <ecNumber evidence="3">5.4.99.-</ecNumber>
    </submittedName>
</protein>
<accession>T0ZTZ2</accession>
<dbReference type="EMBL" id="AUZX01014078">
    <property type="protein sequence ID" value="EQD33350.1"/>
    <property type="molecule type" value="Genomic_DNA"/>
</dbReference>
<dbReference type="Gene3D" id="3.30.2350.20">
    <property type="entry name" value="TruD, catalytic domain"/>
    <property type="match status" value="1"/>
</dbReference>
<reference evidence="3" key="2">
    <citation type="journal article" date="2014" name="ISME J.">
        <title>Microbial stratification in low pH oxic and suboxic macroscopic growths along an acid mine drainage.</title>
        <authorList>
            <person name="Mendez-Garcia C."/>
            <person name="Mesa V."/>
            <person name="Sprenger R.R."/>
            <person name="Richter M."/>
            <person name="Diez M.S."/>
            <person name="Solano J."/>
            <person name="Bargiela R."/>
            <person name="Golyshina O.V."/>
            <person name="Manteca A."/>
            <person name="Ramos J.L."/>
            <person name="Gallego J.R."/>
            <person name="Llorente I."/>
            <person name="Martins Dos Santos V.A."/>
            <person name="Jensen O.N."/>
            <person name="Pelaez A.I."/>
            <person name="Sanchez J."/>
            <person name="Ferrer M."/>
        </authorList>
    </citation>
    <scope>NUCLEOTIDE SEQUENCE</scope>
</reference>
<dbReference type="GO" id="GO:0001522">
    <property type="term" value="P:pseudouridine synthesis"/>
    <property type="evidence" value="ECO:0007669"/>
    <property type="project" value="InterPro"/>
</dbReference>
<dbReference type="InterPro" id="IPR001656">
    <property type="entry name" value="PsdUridine_synth_TruD"/>
</dbReference>
<reference evidence="3" key="1">
    <citation type="submission" date="2013-08" db="EMBL/GenBank/DDBJ databases">
        <authorList>
            <person name="Mendez C."/>
            <person name="Richter M."/>
            <person name="Ferrer M."/>
            <person name="Sanchez J."/>
        </authorList>
    </citation>
    <scope>NUCLEOTIDE SEQUENCE</scope>
</reference>
<feature type="region of interest" description="Disordered" evidence="2">
    <location>
        <begin position="1"/>
        <end position="21"/>
    </location>
</feature>
<sequence>MSAEHDAAHAGSPRAWGAPPLRGVLRAQPEDFVAEEVLGYAADGAGEHVLLSVQKREANTAWVARKLAEFAGVDERAVAWAGRKDPPRVSRRRSA</sequence>
<keyword evidence="3" id="KW-0413">Isomerase</keyword>
<dbReference type="InterPro" id="IPR020103">
    <property type="entry name" value="PsdUridine_synth_cat_dom_sf"/>
</dbReference>
<name>T0ZTZ2_9ZZZZ</name>
<dbReference type="GO" id="GO:0005829">
    <property type="term" value="C:cytosol"/>
    <property type="evidence" value="ECO:0007669"/>
    <property type="project" value="TreeGrafter"/>
</dbReference>
<gene>
    <name evidence="3" type="ORF">B1A_19081</name>
</gene>
<proteinExistence type="predicted"/>
<dbReference type="EC" id="5.4.99.-" evidence="3"/>
<dbReference type="GO" id="GO:0008033">
    <property type="term" value="P:tRNA processing"/>
    <property type="evidence" value="ECO:0007669"/>
    <property type="project" value="UniProtKB-KW"/>
</dbReference>
<comment type="caution">
    <text evidence="3">The sequence shown here is derived from an EMBL/GenBank/DDBJ whole genome shotgun (WGS) entry which is preliminary data.</text>
</comment>
<dbReference type="AlphaFoldDB" id="T0ZTZ2"/>
<dbReference type="InterPro" id="IPR050170">
    <property type="entry name" value="TruD_pseudoU_synthase"/>
</dbReference>
<keyword evidence="1" id="KW-0819">tRNA processing</keyword>
<dbReference type="SUPFAM" id="SSF55120">
    <property type="entry name" value="Pseudouridine synthase"/>
    <property type="match status" value="1"/>
</dbReference>
<dbReference type="PANTHER" id="PTHR47811">
    <property type="entry name" value="TRNA PSEUDOURIDINE SYNTHASE D"/>
    <property type="match status" value="1"/>
</dbReference>
<evidence type="ECO:0000313" key="3">
    <source>
        <dbReference type="EMBL" id="EQD33350.1"/>
    </source>
</evidence>
<feature type="non-terminal residue" evidence="3">
    <location>
        <position position="95"/>
    </location>
</feature>